<gene>
    <name evidence="5" type="primary">NFAM1</name>
</gene>
<evidence type="ECO:0000256" key="2">
    <source>
        <dbReference type="SAM" id="Phobius"/>
    </source>
</evidence>
<dbReference type="GeneTree" id="ENSGT00390000000787"/>
<dbReference type="OMA" id="FKDDGEF"/>
<feature type="chain" id="PRO_5003904466" evidence="3">
    <location>
        <begin position="25"/>
        <end position="292"/>
    </location>
</feature>
<keyword evidence="2" id="KW-0472">Membrane</keyword>
<evidence type="ECO:0000313" key="6">
    <source>
        <dbReference type="Proteomes" id="UP000007267"/>
    </source>
</evidence>
<proteinExistence type="predicted"/>
<dbReference type="Pfam" id="PF25830">
    <property type="entry name" value="Ig_NFAM1"/>
    <property type="match status" value="1"/>
</dbReference>
<evidence type="ECO:0000256" key="3">
    <source>
        <dbReference type="SAM" id="SignalP"/>
    </source>
</evidence>
<reference evidence="5" key="4">
    <citation type="submission" date="2025-09" db="UniProtKB">
        <authorList>
            <consortium name="Ensembl"/>
        </authorList>
    </citation>
    <scope>IDENTIFICATION</scope>
</reference>
<dbReference type="STRING" id="13735.ENSPSIP00000010288"/>
<organism evidence="5 6">
    <name type="scientific">Pelodiscus sinensis</name>
    <name type="common">Chinese softshell turtle</name>
    <name type="synonym">Trionyx sinensis</name>
    <dbReference type="NCBI Taxonomy" id="13735"/>
    <lineage>
        <taxon>Eukaryota</taxon>
        <taxon>Metazoa</taxon>
        <taxon>Chordata</taxon>
        <taxon>Craniata</taxon>
        <taxon>Vertebrata</taxon>
        <taxon>Euteleostomi</taxon>
        <taxon>Archelosauria</taxon>
        <taxon>Testudinata</taxon>
        <taxon>Testudines</taxon>
        <taxon>Cryptodira</taxon>
        <taxon>Trionychia</taxon>
        <taxon>Trionychidae</taxon>
        <taxon>Pelodiscus</taxon>
    </lineage>
</organism>
<dbReference type="PANTHER" id="PTHR35680:SF1">
    <property type="entry name" value="NFAT ACTIVATION MOLECULE 1"/>
    <property type="match status" value="1"/>
</dbReference>
<name>K7FQH8_PELSI</name>
<feature type="signal peptide" evidence="3">
    <location>
        <begin position="1"/>
        <end position="24"/>
    </location>
</feature>
<feature type="region of interest" description="Disordered" evidence="1">
    <location>
        <begin position="242"/>
        <end position="261"/>
    </location>
</feature>
<dbReference type="GO" id="GO:0001819">
    <property type="term" value="P:positive regulation of cytokine production"/>
    <property type="evidence" value="ECO:0007669"/>
    <property type="project" value="InterPro"/>
</dbReference>
<keyword evidence="2" id="KW-0812">Transmembrane</keyword>
<keyword evidence="6" id="KW-1185">Reference proteome</keyword>
<dbReference type="PANTHER" id="PTHR35680">
    <property type="entry name" value="NFAT ACTIVATION MOLECULE 1"/>
    <property type="match status" value="1"/>
</dbReference>
<sequence length="292" mass="33148">MASSLNVIFLLLGFLQFRGWQVAGLKVKQQDSLVQVAFPNEEVSMKCLVSYPYMKEYTSFSIRYYRMDSKGKSFIPTSRKVSEQIPPGKENQTVEMTYEQKIGPLKNSAATGTYYCEVMWKSTTKTGNGVFILVRDKGYTEPTYNLWKFLIALTTILAILSITETALLLWKRKVRCPVRSRFQMHPVLNTGAQVPAESSEPSGSVYTCLESHQAEVYSVLENDTKSLSLEKNPTAKVQDMISSQPDTVGSRNENYEKTGKRKKKKEKVSAFWLSTIKSSLIYCIQLIASFRK</sequence>
<dbReference type="InterPro" id="IPR013783">
    <property type="entry name" value="Ig-like_fold"/>
</dbReference>
<reference evidence="5" key="3">
    <citation type="submission" date="2025-08" db="UniProtKB">
        <authorList>
            <consortium name="Ensembl"/>
        </authorList>
    </citation>
    <scope>IDENTIFICATION</scope>
</reference>
<dbReference type="InterPro" id="IPR033549">
    <property type="entry name" value="NFAM1"/>
</dbReference>
<evidence type="ECO:0000256" key="1">
    <source>
        <dbReference type="SAM" id="MobiDB-lite"/>
    </source>
</evidence>
<evidence type="ECO:0000259" key="4">
    <source>
        <dbReference type="Pfam" id="PF25830"/>
    </source>
</evidence>
<dbReference type="EMBL" id="AGCU01068109">
    <property type="status" value="NOT_ANNOTATED_CDS"/>
    <property type="molecule type" value="Genomic_DNA"/>
</dbReference>
<dbReference type="Gene3D" id="2.60.40.10">
    <property type="entry name" value="Immunoglobulins"/>
    <property type="match status" value="1"/>
</dbReference>
<dbReference type="GO" id="GO:0004888">
    <property type="term" value="F:transmembrane signaling receptor activity"/>
    <property type="evidence" value="ECO:0007669"/>
    <property type="project" value="InterPro"/>
</dbReference>
<dbReference type="Ensembl" id="ENSPSIT00000010340.1">
    <property type="protein sequence ID" value="ENSPSIP00000010288.1"/>
    <property type="gene ID" value="ENSPSIG00000009345.1"/>
</dbReference>
<dbReference type="Proteomes" id="UP000007267">
    <property type="component" value="Unassembled WGS sequence"/>
</dbReference>
<accession>K7FQH8</accession>
<dbReference type="InterPro" id="IPR057883">
    <property type="entry name" value="Ig_NFAM1"/>
</dbReference>
<dbReference type="GO" id="GO:0045121">
    <property type="term" value="C:membrane raft"/>
    <property type="evidence" value="ECO:0007669"/>
    <property type="project" value="TreeGrafter"/>
</dbReference>
<feature type="transmembrane region" description="Helical" evidence="2">
    <location>
        <begin position="270"/>
        <end position="290"/>
    </location>
</feature>
<feature type="compositionally biased region" description="Polar residues" evidence="1">
    <location>
        <begin position="242"/>
        <end position="252"/>
    </location>
</feature>
<reference evidence="6" key="1">
    <citation type="submission" date="2011-10" db="EMBL/GenBank/DDBJ databases">
        <authorList>
            <consortium name="Soft-shell Turtle Genome Consortium"/>
        </authorList>
    </citation>
    <scope>NUCLEOTIDE SEQUENCE [LARGE SCALE GENOMIC DNA]</scope>
    <source>
        <strain evidence="6">Daiwa-1</strain>
    </source>
</reference>
<keyword evidence="3" id="KW-0732">Signal</keyword>
<dbReference type="eggNOG" id="ENOG502SDBU">
    <property type="taxonomic scope" value="Eukaryota"/>
</dbReference>
<dbReference type="AlphaFoldDB" id="K7FQH8"/>
<evidence type="ECO:0000313" key="5">
    <source>
        <dbReference type="Ensembl" id="ENSPSIP00000010288.1"/>
    </source>
</evidence>
<protein>
    <submittedName>
        <fullName evidence="5">NFAT activating protein with ITAM motif 1</fullName>
    </submittedName>
</protein>
<reference evidence="6" key="2">
    <citation type="journal article" date="2013" name="Nat. Genet.">
        <title>The draft genomes of soft-shell turtle and green sea turtle yield insights into the development and evolution of the turtle-specific body plan.</title>
        <authorList>
            <person name="Wang Z."/>
            <person name="Pascual-Anaya J."/>
            <person name="Zadissa A."/>
            <person name="Li W."/>
            <person name="Niimura Y."/>
            <person name="Huang Z."/>
            <person name="Li C."/>
            <person name="White S."/>
            <person name="Xiong Z."/>
            <person name="Fang D."/>
            <person name="Wang B."/>
            <person name="Ming Y."/>
            <person name="Chen Y."/>
            <person name="Zheng Y."/>
            <person name="Kuraku S."/>
            <person name="Pignatelli M."/>
            <person name="Herrero J."/>
            <person name="Beal K."/>
            <person name="Nozawa M."/>
            <person name="Li Q."/>
            <person name="Wang J."/>
            <person name="Zhang H."/>
            <person name="Yu L."/>
            <person name="Shigenobu S."/>
            <person name="Wang J."/>
            <person name="Liu J."/>
            <person name="Flicek P."/>
            <person name="Searle S."/>
            <person name="Wang J."/>
            <person name="Kuratani S."/>
            <person name="Yin Y."/>
            <person name="Aken B."/>
            <person name="Zhang G."/>
            <person name="Irie N."/>
        </authorList>
    </citation>
    <scope>NUCLEOTIDE SEQUENCE [LARGE SCALE GENOMIC DNA]</scope>
    <source>
        <strain evidence="6">Daiwa-1</strain>
    </source>
</reference>
<feature type="transmembrane region" description="Helical" evidence="2">
    <location>
        <begin position="146"/>
        <end position="170"/>
    </location>
</feature>
<dbReference type="GO" id="GO:0045577">
    <property type="term" value="P:regulation of B cell differentiation"/>
    <property type="evidence" value="ECO:0007669"/>
    <property type="project" value="InterPro"/>
</dbReference>
<feature type="domain" description="NFAM1 Ig-like" evidence="4">
    <location>
        <begin position="27"/>
        <end position="135"/>
    </location>
</feature>
<keyword evidence="2" id="KW-1133">Transmembrane helix</keyword>
<dbReference type="GO" id="GO:0050861">
    <property type="term" value="P:positive regulation of B cell receptor signaling pathway"/>
    <property type="evidence" value="ECO:0007669"/>
    <property type="project" value="InterPro"/>
</dbReference>
<dbReference type="HOGENOM" id="CLU_083046_1_0_1"/>
<dbReference type="GO" id="GO:0050853">
    <property type="term" value="P:B cell receptor signaling pathway"/>
    <property type="evidence" value="ECO:0007669"/>
    <property type="project" value="TreeGrafter"/>
</dbReference>